<dbReference type="Gene3D" id="1.10.630.10">
    <property type="entry name" value="Cytochrome P450"/>
    <property type="match status" value="1"/>
</dbReference>
<dbReference type="AlphaFoldDB" id="A0A067M9E2"/>
<dbReference type="InParanoid" id="A0A067M9E2"/>
<evidence type="ECO:0008006" key="3">
    <source>
        <dbReference type="Google" id="ProtNLM"/>
    </source>
</evidence>
<proteinExistence type="predicted"/>
<dbReference type="Proteomes" id="UP000027195">
    <property type="component" value="Unassembled WGS sequence"/>
</dbReference>
<dbReference type="GO" id="GO:0016705">
    <property type="term" value="F:oxidoreductase activity, acting on paired donors, with incorporation or reduction of molecular oxygen"/>
    <property type="evidence" value="ECO:0007669"/>
    <property type="project" value="InterPro"/>
</dbReference>
<accession>A0A067M9E2</accession>
<protein>
    <recommendedName>
        <fullName evidence="3">Cytochrome P450</fullName>
    </recommendedName>
</protein>
<keyword evidence="2" id="KW-1185">Reference proteome</keyword>
<dbReference type="SUPFAM" id="SSF48264">
    <property type="entry name" value="Cytochrome P450"/>
    <property type="match status" value="1"/>
</dbReference>
<evidence type="ECO:0000313" key="1">
    <source>
        <dbReference type="EMBL" id="KDQ08482.1"/>
    </source>
</evidence>
<gene>
    <name evidence="1" type="ORF">BOTBODRAFT_566618</name>
</gene>
<dbReference type="STRING" id="930990.A0A067M9E2"/>
<organism evidence="1 2">
    <name type="scientific">Botryobasidium botryosum (strain FD-172 SS1)</name>
    <dbReference type="NCBI Taxonomy" id="930990"/>
    <lineage>
        <taxon>Eukaryota</taxon>
        <taxon>Fungi</taxon>
        <taxon>Dikarya</taxon>
        <taxon>Basidiomycota</taxon>
        <taxon>Agaricomycotina</taxon>
        <taxon>Agaricomycetes</taxon>
        <taxon>Cantharellales</taxon>
        <taxon>Botryobasidiaceae</taxon>
        <taxon>Botryobasidium</taxon>
    </lineage>
</organism>
<dbReference type="OrthoDB" id="1470350at2759"/>
<dbReference type="GO" id="GO:0005506">
    <property type="term" value="F:iron ion binding"/>
    <property type="evidence" value="ECO:0007669"/>
    <property type="project" value="InterPro"/>
</dbReference>
<dbReference type="GO" id="GO:0004497">
    <property type="term" value="F:monooxygenase activity"/>
    <property type="evidence" value="ECO:0007669"/>
    <property type="project" value="InterPro"/>
</dbReference>
<sequence>MPFALGVGLSVGYSPPRLYPRTRRIHLLLNEGTSLFGTNVVMLQEEPWKKHRRVLNPAFSNKLYALVWKESMRMFRDMVDTEAWDKKQSVDIPLLNDLTTKIGYLIHRSSALF</sequence>
<reference evidence="2" key="1">
    <citation type="journal article" date="2014" name="Proc. Natl. Acad. Sci. U.S.A.">
        <title>Extensive sampling of basidiomycete genomes demonstrates inadequacy of the white-rot/brown-rot paradigm for wood decay fungi.</title>
        <authorList>
            <person name="Riley R."/>
            <person name="Salamov A.A."/>
            <person name="Brown D.W."/>
            <person name="Nagy L.G."/>
            <person name="Floudas D."/>
            <person name="Held B.W."/>
            <person name="Levasseur A."/>
            <person name="Lombard V."/>
            <person name="Morin E."/>
            <person name="Otillar R."/>
            <person name="Lindquist E.A."/>
            <person name="Sun H."/>
            <person name="LaButti K.M."/>
            <person name="Schmutz J."/>
            <person name="Jabbour D."/>
            <person name="Luo H."/>
            <person name="Baker S.E."/>
            <person name="Pisabarro A.G."/>
            <person name="Walton J.D."/>
            <person name="Blanchette R.A."/>
            <person name="Henrissat B."/>
            <person name="Martin F."/>
            <person name="Cullen D."/>
            <person name="Hibbett D.S."/>
            <person name="Grigoriev I.V."/>
        </authorList>
    </citation>
    <scope>NUCLEOTIDE SEQUENCE [LARGE SCALE GENOMIC DNA]</scope>
    <source>
        <strain evidence="2">FD-172 SS1</strain>
    </source>
</reference>
<evidence type="ECO:0000313" key="2">
    <source>
        <dbReference type="Proteomes" id="UP000027195"/>
    </source>
</evidence>
<name>A0A067M9E2_BOTB1</name>
<dbReference type="EMBL" id="KL198090">
    <property type="protein sequence ID" value="KDQ08482.1"/>
    <property type="molecule type" value="Genomic_DNA"/>
</dbReference>
<dbReference type="InterPro" id="IPR036396">
    <property type="entry name" value="Cyt_P450_sf"/>
</dbReference>
<dbReference type="HOGENOM" id="CLU_2133118_0_0_1"/>
<dbReference type="GO" id="GO:0020037">
    <property type="term" value="F:heme binding"/>
    <property type="evidence" value="ECO:0007669"/>
    <property type="project" value="InterPro"/>
</dbReference>